<dbReference type="EMBL" id="JAKWBI020000166">
    <property type="protein sequence ID" value="KAJ2900753.1"/>
    <property type="molecule type" value="Genomic_DNA"/>
</dbReference>
<evidence type="ECO:0000313" key="2">
    <source>
        <dbReference type="Proteomes" id="UP001201980"/>
    </source>
</evidence>
<name>A0AAD5RP85_9PEZI</name>
<proteinExistence type="predicted"/>
<reference evidence="1" key="1">
    <citation type="submission" date="2022-07" db="EMBL/GenBank/DDBJ databases">
        <title>Draft genome sequence of Zalerion maritima ATCC 34329, a (micro)plastics degrading marine fungus.</title>
        <authorList>
            <person name="Paco A."/>
            <person name="Goncalves M.F.M."/>
            <person name="Rocha-Santos T.A.P."/>
            <person name="Alves A."/>
        </authorList>
    </citation>
    <scope>NUCLEOTIDE SEQUENCE</scope>
    <source>
        <strain evidence="1">ATCC 34329</strain>
    </source>
</reference>
<accession>A0AAD5RP85</accession>
<evidence type="ECO:0000313" key="1">
    <source>
        <dbReference type="EMBL" id="KAJ2900753.1"/>
    </source>
</evidence>
<protein>
    <submittedName>
        <fullName evidence="1">Uncharacterized protein</fullName>
    </submittedName>
</protein>
<keyword evidence="2" id="KW-1185">Reference proteome</keyword>
<sequence>MAIKFYTQEPSCTHLTPENRIFLILWLKAHANAAAVYGDLRSTCIKFQGQTNKLQDRCQAQGESISRITTENHLLRSINSEMRKLIHIQDTNLRARAPEPSASVATTAGSAWAIPPSPWLVNQAQRSLRNL</sequence>
<dbReference type="AlphaFoldDB" id="A0AAD5RP85"/>
<organism evidence="1 2">
    <name type="scientific">Zalerion maritima</name>
    <dbReference type="NCBI Taxonomy" id="339359"/>
    <lineage>
        <taxon>Eukaryota</taxon>
        <taxon>Fungi</taxon>
        <taxon>Dikarya</taxon>
        <taxon>Ascomycota</taxon>
        <taxon>Pezizomycotina</taxon>
        <taxon>Sordariomycetes</taxon>
        <taxon>Lulworthiomycetidae</taxon>
        <taxon>Lulworthiales</taxon>
        <taxon>Lulworthiaceae</taxon>
        <taxon>Zalerion</taxon>
    </lineage>
</organism>
<comment type="caution">
    <text evidence="1">The sequence shown here is derived from an EMBL/GenBank/DDBJ whole genome shotgun (WGS) entry which is preliminary data.</text>
</comment>
<dbReference type="Proteomes" id="UP001201980">
    <property type="component" value="Unassembled WGS sequence"/>
</dbReference>
<gene>
    <name evidence="1" type="ORF">MKZ38_002244</name>
</gene>